<organism evidence="9 10">
    <name type="scientific">Sporolituus thermophilus DSM 23256</name>
    <dbReference type="NCBI Taxonomy" id="1123285"/>
    <lineage>
        <taxon>Bacteria</taxon>
        <taxon>Bacillati</taxon>
        <taxon>Bacillota</taxon>
        <taxon>Negativicutes</taxon>
        <taxon>Selenomonadales</taxon>
        <taxon>Sporomusaceae</taxon>
        <taxon>Sporolituus</taxon>
    </lineage>
</organism>
<evidence type="ECO:0000256" key="3">
    <source>
        <dbReference type="ARBA" id="ARBA00022679"/>
    </source>
</evidence>
<keyword evidence="10" id="KW-1185">Reference proteome</keyword>
<keyword evidence="6 7" id="KW-0472">Membrane</keyword>
<feature type="transmembrane region" description="Helical" evidence="7">
    <location>
        <begin position="49"/>
        <end position="69"/>
    </location>
</feature>
<dbReference type="Proteomes" id="UP000243333">
    <property type="component" value="Unassembled WGS sequence"/>
</dbReference>
<keyword evidence="3 9" id="KW-0808">Transferase</keyword>
<evidence type="ECO:0000256" key="6">
    <source>
        <dbReference type="ARBA" id="ARBA00023136"/>
    </source>
</evidence>
<dbReference type="AlphaFoldDB" id="A0A1G7NCH6"/>
<dbReference type="RefSeq" id="WP_245690469.1">
    <property type="nucleotide sequence ID" value="NZ_FNBU01000023.1"/>
</dbReference>
<feature type="transmembrane region" description="Helical" evidence="7">
    <location>
        <begin position="257"/>
        <end position="278"/>
    </location>
</feature>
<proteinExistence type="inferred from homology"/>
<keyword evidence="5 7" id="KW-1133">Transmembrane helix</keyword>
<evidence type="ECO:0000256" key="4">
    <source>
        <dbReference type="ARBA" id="ARBA00022692"/>
    </source>
</evidence>
<gene>
    <name evidence="9" type="ORF">SAMN05660235_02511</name>
</gene>
<evidence type="ECO:0000259" key="8">
    <source>
        <dbReference type="Pfam" id="PF02397"/>
    </source>
</evidence>
<name>A0A1G7NCH6_9FIRM</name>
<dbReference type="STRING" id="1123285.SAMN05660235_02511"/>
<evidence type="ECO:0000256" key="7">
    <source>
        <dbReference type="SAM" id="Phobius"/>
    </source>
</evidence>
<evidence type="ECO:0000256" key="2">
    <source>
        <dbReference type="ARBA" id="ARBA00006464"/>
    </source>
</evidence>
<comment type="subcellular location">
    <subcellularLocation>
        <location evidence="1">Membrane</location>
        <topology evidence="1">Multi-pass membrane protein</topology>
    </subcellularLocation>
</comment>
<dbReference type="GO" id="GO:0016020">
    <property type="term" value="C:membrane"/>
    <property type="evidence" value="ECO:0007669"/>
    <property type="project" value="UniProtKB-SubCell"/>
</dbReference>
<feature type="transmembrane region" description="Helical" evidence="7">
    <location>
        <begin position="103"/>
        <end position="122"/>
    </location>
</feature>
<dbReference type="EMBL" id="FNBU01000023">
    <property type="protein sequence ID" value="SDF71607.1"/>
    <property type="molecule type" value="Genomic_DNA"/>
</dbReference>
<keyword evidence="4 7" id="KW-0812">Transmembrane</keyword>
<evidence type="ECO:0000256" key="1">
    <source>
        <dbReference type="ARBA" id="ARBA00004141"/>
    </source>
</evidence>
<reference evidence="10" key="1">
    <citation type="submission" date="2016-10" db="EMBL/GenBank/DDBJ databases">
        <authorList>
            <person name="Varghese N."/>
            <person name="Submissions S."/>
        </authorList>
    </citation>
    <scope>NUCLEOTIDE SEQUENCE [LARGE SCALE GENOMIC DNA]</scope>
    <source>
        <strain evidence="10">DSM 23256</strain>
    </source>
</reference>
<dbReference type="PANTHER" id="PTHR30576">
    <property type="entry name" value="COLANIC BIOSYNTHESIS UDP-GLUCOSE LIPID CARRIER TRANSFERASE"/>
    <property type="match status" value="1"/>
</dbReference>
<feature type="transmembrane region" description="Helical" evidence="7">
    <location>
        <begin position="76"/>
        <end position="97"/>
    </location>
</feature>
<evidence type="ECO:0000313" key="9">
    <source>
        <dbReference type="EMBL" id="SDF71607.1"/>
    </source>
</evidence>
<protein>
    <submittedName>
        <fullName evidence="9">Exopolysaccharide biosynthesis polyprenyl glycosylphosphotransferase</fullName>
    </submittedName>
</protein>
<comment type="similarity">
    <text evidence="2">Belongs to the bacterial sugar transferase family.</text>
</comment>
<dbReference type="InterPro" id="IPR017475">
    <property type="entry name" value="EPS_sugar_tfrase"/>
</dbReference>
<dbReference type="PANTHER" id="PTHR30576:SF0">
    <property type="entry name" value="UNDECAPRENYL-PHOSPHATE N-ACETYLGALACTOSAMINYL 1-PHOSPHATE TRANSFERASE-RELATED"/>
    <property type="match status" value="1"/>
</dbReference>
<feature type="domain" description="Bacterial sugar transferase" evidence="8">
    <location>
        <begin position="252"/>
        <end position="414"/>
    </location>
</feature>
<dbReference type="Pfam" id="PF13727">
    <property type="entry name" value="CoA_binding_3"/>
    <property type="match status" value="1"/>
</dbReference>
<evidence type="ECO:0000256" key="5">
    <source>
        <dbReference type="ARBA" id="ARBA00022989"/>
    </source>
</evidence>
<accession>A0A1G7NCH6</accession>
<sequence>MRRNFPMLRKFILLAGDFVLLAGAAYLAFQAVFSRGAPPGMADSWRNMVAVMLCVAVILFNVHGLFSLARKKFSELAISLAVALANIFIIIMAVSFFLRDFTYSRTLLVLTFAIQLVLLLLWKYLFWRIEHALISPKDVLIVGTQQECARLVAKLQAQLHLNYNVRYVCTDCEGNSWQKAVDDIDLVIICPGTDVRNKAGIVHFCHNRGKRVFLVPDFYTLFASAAEMDKIDDIPVFRARYLEPTLEQRILKRMLDLTVAGSALFALWPLFIVIATMIRLDSPGPVIYSQVRVGRNEKEFKVFKFRTMRQDAEKYTGPVLAAENDPRITRVGRLLRATRLDELPQLFNVLKGDMSIVGPRPERPVFVRQFKEEIPEYVYRHNVKPGITGLAQVYGKYNTTPYDKLIYDLSISRNLA</sequence>
<dbReference type="Pfam" id="PF02397">
    <property type="entry name" value="Bac_transf"/>
    <property type="match status" value="1"/>
</dbReference>
<dbReference type="NCBIfam" id="TIGR03025">
    <property type="entry name" value="EPS_sugtrans"/>
    <property type="match status" value="1"/>
</dbReference>
<dbReference type="InterPro" id="IPR003362">
    <property type="entry name" value="Bact_transf"/>
</dbReference>
<feature type="transmembrane region" description="Helical" evidence="7">
    <location>
        <begin position="12"/>
        <end position="29"/>
    </location>
</feature>
<evidence type="ECO:0000313" key="10">
    <source>
        <dbReference type="Proteomes" id="UP000243333"/>
    </source>
</evidence>
<dbReference type="GO" id="GO:0016780">
    <property type="term" value="F:phosphotransferase activity, for other substituted phosphate groups"/>
    <property type="evidence" value="ECO:0007669"/>
    <property type="project" value="TreeGrafter"/>
</dbReference>